<evidence type="ECO:0008006" key="7">
    <source>
        <dbReference type="Google" id="ProtNLM"/>
    </source>
</evidence>
<sequence>MTSYIPQFVLTGPDTVSCLSLSSKLLASGFEDGSLYLWSPDELAAPVFVFSSPMVCTAISFYANDTSILYSSYDGNIALWDLRNGTKPATVWKISNDEINSIDVLSQKGCLAAADDLGNVSLVSTTTGELITTMSKHDNICSAALFRPGWENQLISVGLDCRLIVSDWQTDGRCLDLFEMSDLVDVKSYADLLSNETHLSSDLLSNGYNEMSEPCSEDCDCDGSAEGDDSSLIEDSDQESKATSQSVNKNFIRVASSFSPEEIQQFVATQVLSQGLPLNPPMIHSLVCTESGSYVIAGLESGAVEVFRGGKHIEHVESLIGHRRSVAALLPIEESHLLSGGNDCCLFLWEISTGGSSKKFVHSGKINSLAGRHLSKIYLADNSPKIQVRPPQFHLFKTFIE</sequence>
<keyword evidence="1 3" id="KW-0853">WD repeat</keyword>
<dbReference type="InterPro" id="IPR019775">
    <property type="entry name" value="WD40_repeat_CS"/>
</dbReference>
<protein>
    <recommendedName>
        <fullName evidence="7">Anaphase-promoting complex subunit 4 WD40 domain-containing protein</fullName>
    </recommendedName>
</protein>
<keyword evidence="6" id="KW-1185">Reference proteome</keyword>
<keyword evidence="2" id="KW-0677">Repeat</keyword>
<dbReference type="Pfam" id="PF00400">
    <property type="entry name" value="WD40"/>
    <property type="match status" value="2"/>
</dbReference>
<dbReference type="AlphaFoldDB" id="A0A0R3UHR8"/>
<evidence type="ECO:0000256" key="3">
    <source>
        <dbReference type="PROSITE-ProRule" id="PRU00221"/>
    </source>
</evidence>
<dbReference type="Proteomes" id="UP000267029">
    <property type="component" value="Unassembled WGS sequence"/>
</dbReference>
<dbReference type="SUPFAM" id="SSF50978">
    <property type="entry name" value="WD40 repeat-like"/>
    <property type="match status" value="1"/>
</dbReference>
<evidence type="ECO:0000256" key="2">
    <source>
        <dbReference type="ARBA" id="ARBA00022737"/>
    </source>
</evidence>
<dbReference type="PANTHER" id="PTHR44666:SF1">
    <property type="entry name" value="WD REPEAT-CONTAINING PROTEIN 53"/>
    <property type="match status" value="1"/>
</dbReference>
<dbReference type="EMBL" id="UXSR01005306">
    <property type="protein sequence ID" value="VDD80903.1"/>
    <property type="molecule type" value="Genomic_DNA"/>
</dbReference>
<dbReference type="InterPro" id="IPR015943">
    <property type="entry name" value="WD40/YVTN_repeat-like_dom_sf"/>
</dbReference>
<feature type="region of interest" description="Disordered" evidence="4">
    <location>
        <begin position="216"/>
        <end position="244"/>
    </location>
</feature>
<organism evidence="5 6">
    <name type="scientific">Mesocestoides corti</name>
    <name type="common">Flatworm</name>
    <dbReference type="NCBI Taxonomy" id="53468"/>
    <lineage>
        <taxon>Eukaryota</taxon>
        <taxon>Metazoa</taxon>
        <taxon>Spiralia</taxon>
        <taxon>Lophotrochozoa</taxon>
        <taxon>Platyhelminthes</taxon>
        <taxon>Cestoda</taxon>
        <taxon>Eucestoda</taxon>
        <taxon>Cyclophyllidea</taxon>
        <taxon>Mesocestoididae</taxon>
        <taxon>Mesocestoides</taxon>
    </lineage>
</organism>
<evidence type="ECO:0000256" key="4">
    <source>
        <dbReference type="SAM" id="MobiDB-lite"/>
    </source>
</evidence>
<dbReference type="InterPro" id="IPR036322">
    <property type="entry name" value="WD40_repeat_dom_sf"/>
</dbReference>
<proteinExistence type="predicted"/>
<feature type="compositionally biased region" description="Acidic residues" evidence="4">
    <location>
        <begin position="216"/>
        <end position="237"/>
    </location>
</feature>
<dbReference type="PANTHER" id="PTHR44666">
    <property type="entry name" value="WD REPEAT-CONTAINING PROTEIN 53"/>
    <property type="match status" value="1"/>
</dbReference>
<accession>A0A0R3UHR8</accession>
<name>A0A0R3UHR8_MESCO</name>
<reference evidence="5 6" key="1">
    <citation type="submission" date="2018-10" db="EMBL/GenBank/DDBJ databases">
        <authorList>
            <consortium name="Pathogen Informatics"/>
        </authorList>
    </citation>
    <scope>NUCLEOTIDE SEQUENCE [LARGE SCALE GENOMIC DNA]</scope>
</reference>
<evidence type="ECO:0000313" key="6">
    <source>
        <dbReference type="Proteomes" id="UP000267029"/>
    </source>
</evidence>
<evidence type="ECO:0000256" key="1">
    <source>
        <dbReference type="ARBA" id="ARBA00022574"/>
    </source>
</evidence>
<dbReference type="STRING" id="53468.A0A0R3UHR8"/>
<gene>
    <name evidence="5" type="ORF">MCOS_LOCUS6906</name>
</gene>
<dbReference type="Gene3D" id="2.130.10.10">
    <property type="entry name" value="YVTN repeat-like/Quinoprotein amine dehydrogenase"/>
    <property type="match status" value="2"/>
</dbReference>
<dbReference type="InterPro" id="IPR001680">
    <property type="entry name" value="WD40_rpt"/>
</dbReference>
<evidence type="ECO:0000313" key="5">
    <source>
        <dbReference type="EMBL" id="VDD80903.1"/>
    </source>
</evidence>
<dbReference type="InterPro" id="IPR042453">
    <property type="entry name" value="WDR53"/>
</dbReference>
<dbReference type="SMART" id="SM00320">
    <property type="entry name" value="WD40"/>
    <property type="match status" value="5"/>
</dbReference>
<dbReference type="OrthoDB" id="2161379at2759"/>
<dbReference type="PROSITE" id="PS50082">
    <property type="entry name" value="WD_REPEATS_2"/>
    <property type="match status" value="1"/>
</dbReference>
<dbReference type="PROSITE" id="PS00678">
    <property type="entry name" value="WD_REPEATS_1"/>
    <property type="match status" value="1"/>
</dbReference>
<feature type="repeat" description="WD" evidence="3">
    <location>
        <begin position="57"/>
        <end position="90"/>
    </location>
</feature>